<feature type="transmembrane region" description="Helical" evidence="5">
    <location>
        <begin position="56"/>
        <end position="75"/>
    </location>
</feature>
<keyword evidence="4 5" id="KW-0472">Membrane</keyword>
<dbReference type="Proteomes" id="UP000887104">
    <property type="component" value="Unassembled WGS sequence"/>
</dbReference>
<evidence type="ECO:0000313" key="6">
    <source>
        <dbReference type="EMBL" id="GIU42231.1"/>
    </source>
</evidence>
<sequence length="133" mass="14834">MTQDEKSMGVLVHLASFAGYLIPLGSILGPLTVWLMKRDEYESIERGGRKCINFKISFLIYMAITAILMVIFFRHASFEEILIQLGVGFAVLGLLTLTDILCTIMAAIKACEGKEFNYPLSISFIKPRVCSGY</sequence>
<dbReference type="EMBL" id="BPEY01000009">
    <property type="protein sequence ID" value="GIU42231.1"/>
    <property type="molecule type" value="Genomic_DNA"/>
</dbReference>
<keyword evidence="7" id="KW-1185">Reference proteome</keyword>
<protein>
    <recommendedName>
        <fullName evidence="8">DUF4870 domain-containing protein</fullName>
    </recommendedName>
</protein>
<evidence type="ECO:0000256" key="2">
    <source>
        <dbReference type="ARBA" id="ARBA00022692"/>
    </source>
</evidence>
<proteinExistence type="predicted"/>
<dbReference type="RefSeq" id="WP_220779795.1">
    <property type="nucleotide sequence ID" value="NZ_BPEY01000009.1"/>
</dbReference>
<comment type="subcellular location">
    <subcellularLocation>
        <location evidence="1">Membrane</location>
        <topology evidence="1">Multi-pass membrane protein</topology>
    </subcellularLocation>
</comment>
<dbReference type="InterPro" id="IPR019109">
    <property type="entry name" value="MamF_MmsF"/>
</dbReference>
<comment type="caution">
    <text evidence="6">The sequence shown here is derived from an EMBL/GenBank/DDBJ whole genome shotgun (WGS) entry which is preliminary data.</text>
</comment>
<feature type="transmembrane region" description="Helical" evidence="5">
    <location>
        <begin position="81"/>
        <end position="108"/>
    </location>
</feature>
<accession>A0ABQ4P3X4</accession>
<organism evidence="6 7">
    <name type="scientific">Shewanella sairae</name>
    <dbReference type="NCBI Taxonomy" id="190310"/>
    <lineage>
        <taxon>Bacteria</taxon>
        <taxon>Pseudomonadati</taxon>
        <taxon>Pseudomonadota</taxon>
        <taxon>Gammaproteobacteria</taxon>
        <taxon>Alteromonadales</taxon>
        <taxon>Shewanellaceae</taxon>
        <taxon>Shewanella</taxon>
    </lineage>
</organism>
<evidence type="ECO:0000256" key="5">
    <source>
        <dbReference type="SAM" id="Phobius"/>
    </source>
</evidence>
<name>A0ABQ4P3X4_9GAMM</name>
<reference evidence="6" key="1">
    <citation type="submission" date="2021-05" db="EMBL/GenBank/DDBJ databases">
        <title>Molecular characterization for Shewanella algae harboring chromosomal blaOXA-55-like strains isolated from clinical and environment sample.</title>
        <authorList>
            <person name="Ohama Y."/>
            <person name="Aoki K."/>
            <person name="Harada S."/>
            <person name="Moriya K."/>
            <person name="Ishii Y."/>
            <person name="Tateda K."/>
        </authorList>
    </citation>
    <scope>NUCLEOTIDE SEQUENCE</scope>
    <source>
        <strain evidence="6">JCM 11563</strain>
    </source>
</reference>
<evidence type="ECO:0000313" key="7">
    <source>
        <dbReference type="Proteomes" id="UP000887104"/>
    </source>
</evidence>
<keyword evidence="2 5" id="KW-0812">Transmembrane</keyword>
<keyword evidence="3 5" id="KW-1133">Transmembrane helix</keyword>
<evidence type="ECO:0000256" key="4">
    <source>
        <dbReference type="ARBA" id="ARBA00023136"/>
    </source>
</evidence>
<gene>
    <name evidence="6" type="ORF">TUM4438_08310</name>
</gene>
<evidence type="ECO:0000256" key="3">
    <source>
        <dbReference type="ARBA" id="ARBA00022989"/>
    </source>
</evidence>
<dbReference type="Pfam" id="PF09685">
    <property type="entry name" value="MamF_MmsF"/>
    <property type="match status" value="1"/>
</dbReference>
<evidence type="ECO:0000256" key="1">
    <source>
        <dbReference type="ARBA" id="ARBA00004141"/>
    </source>
</evidence>
<feature type="transmembrane region" description="Helical" evidence="5">
    <location>
        <begin position="12"/>
        <end position="35"/>
    </location>
</feature>
<evidence type="ECO:0008006" key="8">
    <source>
        <dbReference type="Google" id="ProtNLM"/>
    </source>
</evidence>